<sequence>GYGKFAGRCRQLSGDEGDRARDYTLRASEDTMLVGLFTAPTEPLPELRSHSKRHHSSCITEGEDDHLIKKECTNLKAARRASLIDKDTRLMRDREIVVGVSSSRPDDCERITIDGAKVDVGTTKGGLTSDVAGSKKPDPPTC</sequence>
<feature type="region of interest" description="Disordered" evidence="1">
    <location>
        <begin position="119"/>
        <end position="142"/>
    </location>
</feature>
<evidence type="ECO:0000256" key="1">
    <source>
        <dbReference type="SAM" id="MobiDB-lite"/>
    </source>
</evidence>
<feature type="compositionally biased region" description="Basic and acidic residues" evidence="1">
    <location>
        <begin position="133"/>
        <end position="142"/>
    </location>
</feature>
<comment type="caution">
    <text evidence="2">The sequence shown here is derived from an EMBL/GenBank/DDBJ whole genome shotgun (WGS) entry which is preliminary data.</text>
</comment>
<dbReference type="AlphaFoldDB" id="A0A6N2CKI2"/>
<feature type="non-terminal residue" evidence="2">
    <location>
        <position position="1"/>
    </location>
</feature>
<dbReference type="EMBL" id="RXGB01000108">
    <property type="protein sequence ID" value="TMX05220.1"/>
    <property type="molecule type" value="Genomic_DNA"/>
</dbReference>
<name>A0A6N2CKI2_SOLCI</name>
<organism evidence="2">
    <name type="scientific">Solanum chilense</name>
    <name type="common">Tomato</name>
    <name type="synonym">Lycopersicon chilense</name>
    <dbReference type="NCBI Taxonomy" id="4083"/>
    <lineage>
        <taxon>Eukaryota</taxon>
        <taxon>Viridiplantae</taxon>
        <taxon>Streptophyta</taxon>
        <taxon>Embryophyta</taxon>
        <taxon>Tracheophyta</taxon>
        <taxon>Spermatophyta</taxon>
        <taxon>Magnoliopsida</taxon>
        <taxon>eudicotyledons</taxon>
        <taxon>Gunneridae</taxon>
        <taxon>Pentapetalae</taxon>
        <taxon>asterids</taxon>
        <taxon>lamiids</taxon>
        <taxon>Solanales</taxon>
        <taxon>Solanaceae</taxon>
        <taxon>Solanoideae</taxon>
        <taxon>Solaneae</taxon>
        <taxon>Solanum</taxon>
        <taxon>Solanum subgen. Lycopersicon</taxon>
    </lineage>
</organism>
<proteinExistence type="predicted"/>
<protein>
    <submittedName>
        <fullName evidence="2">Uncharacterized protein</fullName>
    </submittedName>
</protein>
<gene>
    <name evidence="2" type="ORF">EJD97_000903</name>
</gene>
<accession>A0A6N2CKI2</accession>
<evidence type="ECO:0000313" key="2">
    <source>
        <dbReference type="EMBL" id="TMX05220.1"/>
    </source>
</evidence>
<reference evidence="2" key="1">
    <citation type="submission" date="2019-05" db="EMBL/GenBank/DDBJ databases">
        <title>The de novo reference genome and transcriptome assemblies of the wild tomato species Solanum chilense.</title>
        <authorList>
            <person name="Stam R."/>
            <person name="Nosenko T."/>
            <person name="Hoerger A.C."/>
            <person name="Stephan W."/>
            <person name="Seidel M.A."/>
            <person name="Kuhn J.M.M."/>
            <person name="Haberer G."/>
            <person name="Tellier A."/>
        </authorList>
    </citation>
    <scope>NUCLEOTIDE SEQUENCE</scope>
    <source>
        <tissue evidence="2">Mature leaves</tissue>
    </source>
</reference>